<feature type="transmembrane region" description="Helical" evidence="1">
    <location>
        <begin position="112"/>
        <end position="132"/>
    </location>
</feature>
<dbReference type="Pfam" id="PF04397">
    <property type="entry name" value="LytTR"/>
    <property type="match status" value="1"/>
</dbReference>
<evidence type="ECO:0000256" key="1">
    <source>
        <dbReference type="SAM" id="Phobius"/>
    </source>
</evidence>
<feature type="transmembrane region" description="Helical" evidence="1">
    <location>
        <begin position="42"/>
        <end position="60"/>
    </location>
</feature>
<sequence length="290" mass="32114">MREIDIYIDWFRKFVIYIALLGFAVLMGPFGTYATLDPWDRVIFWTVDIIVVAFFTHLALHGIYKAPAVSHITPPTRFGMSVALGSIPAAGVIGFIYNVMAPEIADEVYFPALWSEAMIFSILLASIEFILWPQVVGRPKGRAEPPLFIPHDRVPRMPAPAEGVIEMAPAATVEAPEPVIEESAPQASRLAQRLPHELRDAEIMSVSMQDHYAEITTTAGAHLILMRMADALDLLDDTPGAQVHRSHWAATAHAQTLRRDGRKYELEMSDGRVLPVSGSYLDAARDLVGE</sequence>
<organism evidence="3 4">
    <name type="scientific">Litorisediminicola beolgyonensis</name>
    <dbReference type="NCBI Taxonomy" id="1173614"/>
    <lineage>
        <taxon>Bacteria</taxon>
        <taxon>Pseudomonadati</taxon>
        <taxon>Pseudomonadota</taxon>
        <taxon>Alphaproteobacteria</taxon>
        <taxon>Rhodobacterales</taxon>
        <taxon>Paracoccaceae</taxon>
        <taxon>Litorisediminicola</taxon>
    </lineage>
</organism>
<keyword evidence="1" id="KW-1133">Transmembrane helix</keyword>
<name>A0ABW3ZG62_9RHOB</name>
<feature type="transmembrane region" description="Helical" evidence="1">
    <location>
        <begin position="81"/>
        <end position="100"/>
    </location>
</feature>
<reference evidence="4" key="1">
    <citation type="journal article" date="2019" name="Int. J. Syst. Evol. Microbiol.">
        <title>The Global Catalogue of Microorganisms (GCM) 10K type strain sequencing project: providing services to taxonomists for standard genome sequencing and annotation.</title>
        <authorList>
            <consortium name="The Broad Institute Genomics Platform"/>
            <consortium name="The Broad Institute Genome Sequencing Center for Infectious Disease"/>
            <person name="Wu L."/>
            <person name="Ma J."/>
        </authorList>
    </citation>
    <scope>NUCLEOTIDE SEQUENCE [LARGE SCALE GENOMIC DNA]</scope>
    <source>
        <strain evidence="4">CCUG 62953</strain>
    </source>
</reference>
<dbReference type="RefSeq" id="WP_386802061.1">
    <property type="nucleotide sequence ID" value="NZ_JBHTMU010000007.1"/>
</dbReference>
<protein>
    <submittedName>
        <fullName evidence="3">LytTR family DNA-binding domain-containing protein</fullName>
    </submittedName>
</protein>
<feature type="transmembrane region" description="Helical" evidence="1">
    <location>
        <begin position="14"/>
        <end position="36"/>
    </location>
</feature>
<keyword evidence="3" id="KW-0238">DNA-binding</keyword>
<dbReference type="PROSITE" id="PS50930">
    <property type="entry name" value="HTH_LYTTR"/>
    <property type="match status" value="1"/>
</dbReference>
<dbReference type="EMBL" id="JBHTMU010000007">
    <property type="protein sequence ID" value="MFD1342000.1"/>
    <property type="molecule type" value="Genomic_DNA"/>
</dbReference>
<feature type="domain" description="HTH LytTR-type" evidence="2">
    <location>
        <begin position="201"/>
        <end position="290"/>
    </location>
</feature>
<gene>
    <name evidence="3" type="ORF">ACFQ4E_06190</name>
</gene>
<proteinExistence type="predicted"/>
<keyword evidence="1" id="KW-0812">Transmembrane</keyword>
<evidence type="ECO:0000259" key="2">
    <source>
        <dbReference type="PROSITE" id="PS50930"/>
    </source>
</evidence>
<evidence type="ECO:0000313" key="4">
    <source>
        <dbReference type="Proteomes" id="UP001597135"/>
    </source>
</evidence>
<dbReference type="InterPro" id="IPR007492">
    <property type="entry name" value="LytTR_DNA-bd_dom"/>
</dbReference>
<accession>A0ABW3ZG62</accession>
<comment type="caution">
    <text evidence="3">The sequence shown here is derived from an EMBL/GenBank/DDBJ whole genome shotgun (WGS) entry which is preliminary data.</text>
</comment>
<keyword evidence="4" id="KW-1185">Reference proteome</keyword>
<keyword evidence="1" id="KW-0472">Membrane</keyword>
<dbReference type="Proteomes" id="UP001597135">
    <property type="component" value="Unassembled WGS sequence"/>
</dbReference>
<dbReference type="SMART" id="SM00850">
    <property type="entry name" value="LytTR"/>
    <property type="match status" value="1"/>
</dbReference>
<evidence type="ECO:0000313" key="3">
    <source>
        <dbReference type="EMBL" id="MFD1342000.1"/>
    </source>
</evidence>
<dbReference type="Gene3D" id="2.40.50.1020">
    <property type="entry name" value="LytTr DNA-binding domain"/>
    <property type="match status" value="1"/>
</dbReference>
<dbReference type="GO" id="GO:0003677">
    <property type="term" value="F:DNA binding"/>
    <property type="evidence" value="ECO:0007669"/>
    <property type="project" value="UniProtKB-KW"/>
</dbReference>